<keyword evidence="2" id="KW-1185">Reference proteome</keyword>
<protein>
    <submittedName>
        <fullName evidence="1">17279_t:CDS:1</fullName>
    </submittedName>
</protein>
<sequence length="72" mass="8219">MEVHCVEVGKKDCESLKYREKDDKVASGVEINIDSIKVVQKFYVNELILVISEELIVDKNVVDKGSVMKNYD</sequence>
<dbReference type="AlphaFoldDB" id="A0A9N9NNK1"/>
<reference evidence="1" key="1">
    <citation type="submission" date="2021-06" db="EMBL/GenBank/DDBJ databases">
        <authorList>
            <person name="Kallberg Y."/>
            <person name="Tangrot J."/>
            <person name="Rosling A."/>
        </authorList>
    </citation>
    <scope>NUCLEOTIDE SEQUENCE</scope>
    <source>
        <strain evidence="1">MA453B</strain>
    </source>
</reference>
<comment type="caution">
    <text evidence="1">The sequence shown here is derived from an EMBL/GenBank/DDBJ whole genome shotgun (WGS) entry which is preliminary data.</text>
</comment>
<accession>A0A9N9NNK1</accession>
<evidence type="ECO:0000313" key="2">
    <source>
        <dbReference type="Proteomes" id="UP000789405"/>
    </source>
</evidence>
<dbReference type="Proteomes" id="UP000789405">
    <property type="component" value="Unassembled WGS sequence"/>
</dbReference>
<dbReference type="EMBL" id="CAJVPY010014651">
    <property type="protein sequence ID" value="CAG8747623.1"/>
    <property type="molecule type" value="Genomic_DNA"/>
</dbReference>
<gene>
    <name evidence="1" type="ORF">DERYTH_LOCUS16580</name>
</gene>
<evidence type="ECO:0000313" key="1">
    <source>
        <dbReference type="EMBL" id="CAG8747623.1"/>
    </source>
</evidence>
<organism evidence="1 2">
    <name type="scientific">Dentiscutata erythropus</name>
    <dbReference type="NCBI Taxonomy" id="1348616"/>
    <lineage>
        <taxon>Eukaryota</taxon>
        <taxon>Fungi</taxon>
        <taxon>Fungi incertae sedis</taxon>
        <taxon>Mucoromycota</taxon>
        <taxon>Glomeromycotina</taxon>
        <taxon>Glomeromycetes</taxon>
        <taxon>Diversisporales</taxon>
        <taxon>Gigasporaceae</taxon>
        <taxon>Dentiscutata</taxon>
    </lineage>
</organism>
<name>A0A9N9NNK1_9GLOM</name>
<proteinExistence type="predicted"/>